<reference evidence="2 3" key="1">
    <citation type="submission" date="2005-09" db="EMBL/GenBank/DDBJ databases">
        <authorList>
            <person name="Woods D.E."/>
            <person name="Nierman W.C."/>
        </authorList>
    </citation>
    <scope>NUCLEOTIDE SEQUENCE [LARGE SCALE GENOMIC DNA]</scope>
    <source>
        <strain evidence="2 3">1710b</strain>
    </source>
</reference>
<protein>
    <submittedName>
        <fullName evidence="2">Uncharacterized protein</fullName>
    </submittedName>
</protein>
<dbReference type="EMBL" id="CP000125">
    <property type="protein sequence ID" value="ABA52249.1"/>
    <property type="molecule type" value="Genomic_DNA"/>
</dbReference>
<dbReference type="KEGG" id="bpm:BURPS1710b_A0046"/>
<dbReference type="Proteomes" id="UP000002700">
    <property type="component" value="Chromosome II"/>
</dbReference>
<accession>Q3JMJ9</accession>
<feature type="region of interest" description="Disordered" evidence="1">
    <location>
        <begin position="567"/>
        <end position="586"/>
    </location>
</feature>
<evidence type="ECO:0000313" key="2">
    <source>
        <dbReference type="EMBL" id="ABA52249.1"/>
    </source>
</evidence>
<name>Q3JMJ9_BURP1</name>
<feature type="region of interest" description="Disordered" evidence="1">
    <location>
        <begin position="933"/>
        <end position="957"/>
    </location>
</feature>
<organism evidence="2 3">
    <name type="scientific">Burkholderia pseudomallei (strain 1710b)</name>
    <dbReference type="NCBI Taxonomy" id="320372"/>
    <lineage>
        <taxon>Bacteria</taxon>
        <taxon>Pseudomonadati</taxon>
        <taxon>Pseudomonadota</taxon>
        <taxon>Betaproteobacteria</taxon>
        <taxon>Burkholderiales</taxon>
        <taxon>Burkholderiaceae</taxon>
        <taxon>Burkholderia</taxon>
        <taxon>pseudomallei group</taxon>
    </lineage>
</organism>
<dbReference type="HOGENOM" id="CLU_241093_0_0_4"/>
<proteinExistence type="predicted"/>
<feature type="region of interest" description="Disordered" evidence="1">
    <location>
        <begin position="60"/>
        <end position="116"/>
    </location>
</feature>
<evidence type="ECO:0000313" key="3">
    <source>
        <dbReference type="Proteomes" id="UP000002700"/>
    </source>
</evidence>
<feature type="region of interest" description="Disordered" evidence="1">
    <location>
        <begin position="1"/>
        <end position="45"/>
    </location>
</feature>
<gene>
    <name evidence="2" type="ordered locus">BURPS1710b_A0046</name>
</gene>
<sequence>MSTGCMCTGDAGAGVGRAARSGAKAHRAPRDASSSRTGTGVGDIGAAGVATSVDIHRRPSLCMDIGRRAARRPQAPPNRREPPVPKPRRTPVRRDGAERPAPARSRSAGDELQPGGQRFAERAAGIRVIQRDDLAHHADPRIRAVRRREPAQDPLAHVGRHVARAIARHPRDLRGRESGRLDLLPVDGEERVQPALRDLGRHDAVRAAVQRPPRADAPDRPPALVILGRFLQPREQLLAELDLALDGHALERRGQAHHVHVADLRGVERQLRPLRARGLPQPRHRVERLLLRVVVEPARRPAPQRPPLGPHPGVVHVLDAVVEQCPELRDAPVVERMAEAGPHAIAGQVQPDALVIRRAPPPAGALPQRAEQLAQEGDVPRIARAERLLELRAQTPDFLRIDVREPRAERAVDQLERVVERRMARRVGRRVGVSRLLASELEFELPALRRIIRRDAAHVERADLGERRRQPDEPLARAARVLLPNDRRDGRQPDEIARAEIRELARPPCVVGDGRCQMEAHRVAEPQREHAIVEMHVVPFRRAARQHADAARRVRAVVDDQEIAARRAAADPRRAPGAREPVRDRAARDRDVRMGVVQHVQRLPAPVAEHAREAPGERVRAEHAAVEQQCVGHRQRPIRGRRAERVARLRGEPMQERRDMPRDGRVGGVGQAEFDERRARAARQIVRAARRKKTVDDDLLDLRAAQRGLARAADEPCAGAEQRERERIGRMLAEQLLLRRAAAFDELRQRRRRQARAAVLREPHLGDAREREIHVVAAEHQVIAHADARQPRLAVLDVHLDQREVGRAAADVAHEHEARARQLVAQRVAMMEQPVVERGLGLLQQAQRGQLRESRGFERECARAVVERRGHGEHDVLPFERRIRKAAVPCGAHVREIARARRDGRHLAVRIGRAPRQDRRETIDRRVRQPAFRARHEPARHLRAERARERADHRGRRVAGVGRSVRVDRFAGIAPRQPQVARRELAGRRVIARRRQQRPRADFAGRDELLDVEHADRVAARLDVRHDGIARPEIDADDESFHRLRVRAAAHVELHLPALVRAALHGFELERAGLRHARVQPHRHDLARRAARGRQRRLDRVELLQLVGRPEVEQRADLVLPAHRRTEEAEADGLADDEAELLRRQRGVGAFLHPERRDAQRLDRRLEAGHGRHRRFDRDVIRARRAAANAHAAAALHVAVVGRAARDREIEIGAAEQTRGRRALGREPAVERVEHALDEQRRLEHAAVEEHRARMQEARRRVMRVPQPVELRERSGLPAEERGEMARDAGVLRVRQAELHEARARAAHRPRRRVDGREEAFEDRLRQLGARELGADRAADQLRAAARHDERHGLRRRIAEQRLLRAAARVGERAQLPGVGLRALRGELARDHVREREIHVVAAEQDMLADRDAMQLEVAVALDDRDQRQVGRAAADVDDEDDVADPDVLAPRAAAFLDPAVERRLRLLEQRHMRVAGRLRGLGRQLARGRIERRGNRDGDVLPIERRVRMRVVPRLAQMGQIAHRRVERRHARDFRRRVARQDAGAAIDARMAQPALRARHEADRRARAAAARELADREVALGRPRQRKLARRELARMRQIEKRRQQIRRVDCARRGELRDRQHAKARLLAVARREIHVRQRAVGGAQIDADRITRVAHSATSAGAMIDASWPGFSFGSRTASTRQPRWLMLP</sequence>
<feature type="compositionally biased region" description="Basic and acidic residues" evidence="1">
    <location>
        <begin position="934"/>
        <end position="952"/>
    </location>
</feature>
<dbReference type="EnsemblBacteria" id="ABA52249">
    <property type="protein sequence ID" value="ABA52249"/>
    <property type="gene ID" value="BURPS1710b_A0046"/>
</dbReference>
<evidence type="ECO:0000256" key="1">
    <source>
        <dbReference type="SAM" id="MobiDB-lite"/>
    </source>
</evidence>